<dbReference type="Gene3D" id="3.90.1150.10">
    <property type="entry name" value="Aspartate Aminotransferase, domain 1"/>
    <property type="match status" value="1"/>
</dbReference>
<dbReference type="PANTHER" id="PTHR43586">
    <property type="entry name" value="CYSTEINE DESULFURASE"/>
    <property type="match status" value="1"/>
</dbReference>
<evidence type="ECO:0000256" key="1">
    <source>
        <dbReference type="ARBA" id="ARBA00001933"/>
    </source>
</evidence>
<gene>
    <name evidence="7" type="ORF">Rsub_00617</name>
</gene>
<protein>
    <recommendedName>
        <fullName evidence="2">cysteine desulfurase</fullName>
        <ecNumber evidence="2">2.8.1.7</ecNumber>
    </recommendedName>
</protein>
<accession>A0A2V0NSU4</accession>
<dbReference type="OrthoDB" id="420046at2759"/>
<dbReference type="EC" id="2.8.1.7" evidence="2"/>
<dbReference type="SUPFAM" id="SSF53383">
    <property type="entry name" value="PLP-dependent transferases"/>
    <property type="match status" value="1"/>
</dbReference>
<sequence>MQTAVAAPGAASLAAIAERVRAEVPVLDQRVHGRPLVYLDNAATSQKPLAVLEAMDRYYREYNSNVHRGVHFLSARATDEYEAARQKVARFVGAASDREIVFTRNASEAINLVAYSWGLNNLKPGDEIILSVAEHHSNLVPWQLIAQRTGAVLKHVGLTPQQELDMDHLRELVTPRTKLISLVHVSNTLGCVLDVPAVVEAARSVGARVLLDACQSVPHMPLDVQALGVDWVVASSHKMMGPTGIGFLWGRYDVLESMPPWMGGGEMIQDVFLDHSTYAAPPMRFEAGTPAIAEAIGLGAACDYLSAIGMDKVHALEEDIGTYLYEQLSAVEGVTIYGPRPSAPRGRAALSAFNVAGLHATDVSTLLDNAGVAVRSGHHCTQPLHRHLGINASARASCYVYTTRADVDAFVAALRETIEFFAEVGA</sequence>
<organism evidence="7 8">
    <name type="scientific">Raphidocelis subcapitata</name>
    <dbReference type="NCBI Taxonomy" id="307507"/>
    <lineage>
        <taxon>Eukaryota</taxon>
        <taxon>Viridiplantae</taxon>
        <taxon>Chlorophyta</taxon>
        <taxon>core chlorophytes</taxon>
        <taxon>Chlorophyceae</taxon>
        <taxon>CS clade</taxon>
        <taxon>Sphaeropleales</taxon>
        <taxon>Selenastraceae</taxon>
        <taxon>Raphidocelis</taxon>
    </lineage>
</organism>
<dbReference type="GO" id="GO:0030170">
    <property type="term" value="F:pyridoxal phosphate binding"/>
    <property type="evidence" value="ECO:0007669"/>
    <property type="project" value="InterPro"/>
</dbReference>
<dbReference type="NCBIfam" id="TIGR01979">
    <property type="entry name" value="sufS"/>
    <property type="match status" value="1"/>
</dbReference>
<dbReference type="AlphaFoldDB" id="A0A2V0NSU4"/>
<dbReference type="GO" id="GO:0031071">
    <property type="term" value="F:cysteine desulfurase activity"/>
    <property type="evidence" value="ECO:0007669"/>
    <property type="project" value="UniProtKB-EC"/>
</dbReference>
<comment type="catalytic activity">
    <reaction evidence="5">
        <text>(sulfur carrier)-H + L-cysteine = (sulfur carrier)-SH + L-alanine</text>
        <dbReference type="Rhea" id="RHEA:43892"/>
        <dbReference type="Rhea" id="RHEA-COMP:14737"/>
        <dbReference type="Rhea" id="RHEA-COMP:14739"/>
        <dbReference type="ChEBI" id="CHEBI:29917"/>
        <dbReference type="ChEBI" id="CHEBI:35235"/>
        <dbReference type="ChEBI" id="CHEBI:57972"/>
        <dbReference type="ChEBI" id="CHEBI:64428"/>
        <dbReference type="EC" id="2.8.1.7"/>
    </reaction>
</comment>
<evidence type="ECO:0000256" key="4">
    <source>
        <dbReference type="ARBA" id="ARBA00022898"/>
    </source>
</evidence>
<comment type="cofactor">
    <cofactor evidence="1">
        <name>pyridoxal 5'-phosphate</name>
        <dbReference type="ChEBI" id="CHEBI:597326"/>
    </cofactor>
</comment>
<comment type="caution">
    <text evidence="7">The sequence shown here is derived from an EMBL/GenBank/DDBJ whole genome shotgun (WGS) entry which is preliminary data.</text>
</comment>
<feature type="domain" description="Aminotransferase class V" evidence="6">
    <location>
        <begin position="37"/>
        <end position="410"/>
    </location>
</feature>
<keyword evidence="3" id="KW-0808">Transferase</keyword>
<dbReference type="InterPro" id="IPR010970">
    <property type="entry name" value="Cys_dSase_SufS"/>
</dbReference>
<dbReference type="CDD" id="cd06453">
    <property type="entry name" value="SufS_like"/>
    <property type="match status" value="1"/>
</dbReference>
<dbReference type="Proteomes" id="UP000247498">
    <property type="component" value="Unassembled WGS sequence"/>
</dbReference>
<keyword evidence="8" id="KW-1185">Reference proteome</keyword>
<evidence type="ECO:0000259" key="6">
    <source>
        <dbReference type="Pfam" id="PF00266"/>
    </source>
</evidence>
<dbReference type="STRING" id="307507.A0A2V0NSU4"/>
<dbReference type="Gene3D" id="3.40.640.10">
    <property type="entry name" value="Type I PLP-dependent aspartate aminotransferase-like (Major domain)"/>
    <property type="match status" value="1"/>
</dbReference>
<name>A0A2V0NSU4_9CHLO</name>
<dbReference type="InterPro" id="IPR015421">
    <property type="entry name" value="PyrdxlP-dep_Trfase_major"/>
</dbReference>
<evidence type="ECO:0000313" key="7">
    <source>
        <dbReference type="EMBL" id="GBF87905.1"/>
    </source>
</evidence>
<evidence type="ECO:0000313" key="8">
    <source>
        <dbReference type="Proteomes" id="UP000247498"/>
    </source>
</evidence>
<dbReference type="PANTHER" id="PTHR43586:SF8">
    <property type="entry name" value="CYSTEINE DESULFURASE 1, CHLOROPLASTIC"/>
    <property type="match status" value="1"/>
</dbReference>
<dbReference type="InterPro" id="IPR015424">
    <property type="entry name" value="PyrdxlP-dep_Trfase"/>
</dbReference>
<keyword evidence="4" id="KW-0663">Pyridoxal phosphate</keyword>
<dbReference type="Pfam" id="PF00266">
    <property type="entry name" value="Aminotran_5"/>
    <property type="match status" value="1"/>
</dbReference>
<dbReference type="InParanoid" id="A0A2V0NSU4"/>
<evidence type="ECO:0000256" key="2">
    <source>
        <dbReference type="ARBA" id="ARBA00012239"/>
    </source>
</evidence>
<dbReference type="GO" id="GO:0006534">
    <property type="term" value="P:cysteine metabolic process"/>
    <property type="evidence" value="ECO:0007669"/>
    <property type="project" value="InterPro"/>
</dbReference>
<dbReference type="InterPro" id="IPR000192">
    <property type="entry name" value="Aminotrans_V_dom"/>
</dbReference>
<proteinExistence type="predicted"/>
<dbReference type="InterPro" id="IPR015422">
    <property type="entry name" value="PyrdxlP-dep_Trfase_small"/>
</dbReference>
<evidence type="ECO:0000256" key="5">
    <source>
        <dbReference type="ARBA" id="ARBA00050776"/>
    </source>
</evidence>
<reference evidence="7 8" key="1">
    <citation type="journal article" date="2018" name="Sci. Rep.">
        <title>Raphidocelis subcapitata (=Pseudokirchneriella subcapitata) provides an insight into genome evolution and environmental adaptations in the Sphaeropleales.</title>
        <authorList>
            <person name="Suzuki S."/>
            <person name="Yamaguchi H."/>
            <person name="Nakajima N."/>
            <person name="Kawachi M."/>
        </authorList>
    </citation>
    <scope>NUCLEOTIDE SEQUENCE [LARGE SCALE GENOMIC DNA]</scope>
    <source>
        <strain evidence="7 8">NIES-35</strain>
    </source>
</reference>
<dbReference type="FunCoup" id="A0A2V0NSU4">
    <property type="interactions" value="465"/>
</dbReference>
<dbReference type="EMBL" id="BDRX01000002">
    <property type="protein sequence ID" value="GBF87905.1"/>
    <property type="molecule type" value="Genomic_DNA"/>
</dbReference>
<evidence type="ECO:0000256" key="3">
    <source>
        <dbReference type="ARBA" id="ARBA00022679"/>
    </source>
</evidence>